<feature type="domain" description="J" evidence="2">
    <location>
        <begin position="4"/>
        <end position="69"/>
    </location>
</feature>
<dbReference type="EMBL" id="LODL01000035">
    <property type="protein sequence ID" value="KXB29623.1"/>
    <property type="molecule type" value="Genomic_DNA"/>
</dbReference>
<dbReference type="SMART" id="SM00271">
    <property type="entry name" value="DnaJ"/>
    <property type="match status" value="1"/>
</dbReference>
<evidence type="ECO:0000313" key="4">
    <source>
        <dbReference type="Proteomes" id="UP000070186"/>
    </source>
</evidence>
<sequence>MANTLYDLLEVSQSASADAIAACYKRLHAQYAESAAKGDEDATNRMIALREAFTTLSEPSRRQRYDDSLAARDQEVEAEPAGRPFVKLIVIACIVGFFGITYKKYQAAQETARLEAERVVAAAKQAETEAIKAQADARLAAEERYAVERAERQRQRDEAMERANRERDIAYGNQVSHNLERAEAEARRTALREEQQKEQARANAERQKEYEAERALAREKAYLRQVEAEKNRYRY</sequence>
<dbReference type="PANTHER" id="PTHR45090">
    <property type="entry name" value="CHAPERONE PROTEIN DNAJ 20 CHLOROPLASTIC"/>
    <property type="match status" value="1"/>
</dbReference>
<evidence type="ECO:0000313" key="3">
    <source>
        <dbReference type="EMBL" id="KXB29623.1"/>
    </source>
</evidence>
<gene>
    <name evidence="3" type="ORF">AT959_16940</name>
</gene>
<proteinExistence type="predicted"/>
<organism evidence="3 4">
    <name type="scientific">Dechloromonas denitrificans</name>
    <dbReference type="NCBI Taxonomy" id="281362"/>
    <lineage>
        <taxon>Bacteria</taxon>
        <taxon>Pseudomonadati</taxon>
        <taxon>Pseudomonadota</taxon>
        <taxon>Betaproteobacteria</taxon>
        <taxon>Rhodocyclales</taxon>
        <taxon>Azonexaceae</taxon>
        <taxon>Dechloromonas</taxon>
    </lineage>
</organism>
<comment type="caution">
    <text evidence="3">The sequence shown here is derived from an EMBL/GenBank/DDBJ whole genome shotgun (WGS) entry which is preliminary data.</text>
</comment>
<feature type="region of interest" description="Disordered" evidence="1">
    <location>
        <begin position="150"/>
        <end position="212"/>
    </location>
</feature>
<dbReference type="InterPro" id="IPR001623">
    <property type="entry name" value="DnaJ_domain"/>
</dbReference>
<dbReference type="PANTHER" id="PTHR45090:SF4">
    <property type="entry name" value="J DOMAIN-CONTAINING PROTEIN"/>
    <property type="match status" value="1"/>
</dbReference>
<protein>
    <recommendedName>
        <fullName evidence="2">J domain-containing protein</fullName>
    </recommendedName>
</protein>
<evidence type="ECO:0000259" key="2">
    <source>
        <dbReference type="PROSITE" id="PS50076"/>
    </source>
</evidence>
<keyword evidence="4" id="KW-1185">Reference proteome</keyword>
<dbReference type="PROSITE" id="PS50076">
    <property type="entry name" value="DNAJ_2"/>
    <property type="match status" value="1"/>
</dbReference>
<feature type="compositionally biased region" description="Basic and acidic residues" evidence="1">
    <location>
        <begin position="178"/>
        <end position="212"/>
    </location>
</feature>
<dbReference type="SUPFAM" id="SSF46565">
    <property type="entry name" value="Chaperone J-domain"/>
    <property type="match status" value="1"/>
</dbReference>
<name>A0A133XFC1_9RHOO</name>
<accession>A0A133XFC1</accession>
<dbReference type="InterPro" id="IPR053232">
    <property type="entry name" value="DnaJ_C/III_chloroplastic"/>
</dbReference>
<dbReference type="RefSeq" id="WP_066885606.1">
    <property type="nucleotide sequence ID" value="NZ_LODL01000035.1"/>
</dbReference>
<dbReference type="Proteomes" id="UP000070186">
    <property type="component" value="Unassembled WGS sequence"/>
</dbReference>
<feature type="compositionally biased region" description="Basic and acidic residues" evidence="1">
    <location>
        <begin position="150"/>
        <end position="169"/>
    </location>
</feature>
<dbReference type="InterPro" id="IPR036869">
    <property type="entry name" value="J_dom_sf"/>
</dbReference>
<evidence type="ECO:0000256" key="1">
    <source>
        <dbReference type="SAM" id="MobiDB-lite"/>
    </source>
</evidence>
<dbReference type="AlphaFoldDB" id="A0A133XFC1"/>
<reference evidence="3 4" key="1">
    <citation type="submission" date="2015-12" db="EMBL/GenBank/DDBJ databases">
        <title>Nitrous oxide reduction kinetics distinguish bacteria harboring typical versus atypical NosZ.</title>
        <authorList>
            <person name="Yoon S."/>
            <person name="Nissen S."/>
            <person name="Park D."/>
            <person name="Sanford R.A."/>
            <person name="Loeffler F.E."/>
        </authorList>
    </citation>
    <scope>NUCLEOTIDE SEQUENCE [LARGE SCALE GENOMIC DNA]</scope>
    <source>
        <strain evidence="3 4">ATCC BAA-841</strain>
    </source>
</reference>
<dbReference type="Pfam" id="PF00226">
    <property type="entry name" value="DnaJ"/>
    <property type="match status" value="1"/>
</dbReference>
<dbReference type="STRING" id="281362.AT959_16940"/>
<dbReference type="Gene3D" id="1.10.287.110">
    <property type="entry name" value="DnaJ domain"/>
    <property type="match status" value="1"/>
</dbReference>